<evidence type="ECO:0000256" key="9">
    <source>
        <dbReference type="SAM" id="Phobius"/>
    </source>
</evidence>
<dbReference type="PROSITE" id="PS00216">
    <property type="entry name" value="SUGAR_TRANSPORT_1"/>
    <property type="match status" value="1"/>
</dbReference>
<dbReference type="GO" id="GO:0005351">
    <property type="term" value="F:carbohydrate:proton symporter activity"/>
    <property type="evidence" value="ECO:0007669"/>
    <property type="project" value="TreeGrafter"/>
</dbReference>
<evidence type="ECO:0000256" key="1">
    <source>
        <dbReference type="ARBA" id="ARBA00004141"/>
    </source>
</evidence>
<gene>
    <name evidence="11" type="ORF">B0I35DRAFT_482413</name>
</gene>
<dbReference type="CDD" id="cd17356">
    <property type="entry name" value="MFS_HXT"/>
    <property type="match status" value="1"/>
</dbReference>
<evidence type="ECO:0000313" key="11">
    <source>
        <dbReference type="EMBL" id="KAH7309662.1"/>
    </source>
</evidence>
<keyword evidence="12" id="KW-1185">Reference proteome</keyword>
<evidence type="ECO:0000256" key="2">
    <source>
        <dbReference type="ARBA" id="ARBA00010992"/>
    </source>
</evidence>
<keyword evidence="7" id="KW-0325">Glycoprotein</keyword>
<feature type="transmembrane region" description="Helical" evidence="9">
    <location>
        <begin position="12"/>
        <end position="36"/>
    </location>
</feature>
<dbReference type="PRINTS" id="PR00171">
    <property type="entry name" value="SUGRTRNSPORT"/>
</dbReference>
<comment type="similarity">
    <text evidence="2 8">Belongs to the major facilitator superfamily. Sugar transporter (TC 2.A.1.1) family.</text>
</comment>
<keyword evidence="4 9" id="KW-0812">Transmembrane</keyword>
<dbReference type="Pfam" id="PF00083">
    <property type="entry name" value="Sugar_tr"/>
    <property type="match status" value="1"/>
</dbReference>
<reference evidence="11" key="1">
    <citation type="journal article" date="2021" name="Nat. Commun.">
        <title>Genetic determinants of endophytism in the Arabidopsis root mycobiome.</title>
        <authorList>
            <person name="Mesny F."/>
            <person name="Miyauchi S."/>
            <person name="Thiergart T."/>
            <person name="Pickel B."/>
            <person name="Atanasova L."/>
            <person name="Karlsson M."/>
            <person name="Huettel B."/>
            <person name="Barry K.W."/>
            <person name="Haridas S."/>
            <person name="Chen C."/>
            <person name="Bauer D."/>
            <person name="Andreopoulos W."/>
            <person name="Pangilinan J."/>
            <person name="LaButti K."/>
            <person name="Riley R."/>
            <person name="Lipzen A."/>
            <person name="Clum A."/>
            <person name="Drula E."/>
            <person name="Henrissat B."/>
            <person name="Kohler A."/>
            <person name="Grigoriev I.V."/>
            <person name="Martin F.M."/>
            <person name="Hacquard S."/>
        </authorList>
    </citation>
    <scope>NUCLEOTIDE SEQUENCE</scope>
    <source>
        <strain evidence="11">MPI-CAGE-CH-0235</strain>
    </source>
</reference>
<feature type="transmembrane region" description="Helical" evidence="9">
    <location>
        <begin position="305"/>
        <end position="326"/>
    </location>
</feature>
<evidence type="ECO:0000256" key="6">
    <source>
        <dbReference type="ARBA" id="ARBA00023136"/>
    </source>
</evidence>
<dbReference type="PROSITE" id="PS50850">
    <property type="entry name" value="MFS"/>
    <property type="match status" value="1"/>
</dbReference>
<evidence type="ECO:0000256" key="3">
    <source>
        <dbReference type="ARBA" id="ARBA00022448"/>
    </source>
</evidence>
<keyword evidence="3 8" id="KW-0813">Transport</keyword>
<comment type="subcellular location">
    <subcellularLocation>
        <location evidence="1">Membrane</location>
        <topology evidence="1">Multi-pass membrane protein</topology>
    </subcellularLocation>
</comment>
<feature type="transmembrane region" description="Helical" evidence="9">
    <location>
        <begin position="421"/>
        <end position="440"/>
    </location>
</feature>
<dbReference type="OrthoDB" id="4142200at2759"/>
<dbReference type="PANTHER" id="PTHR48022:SF35">
    <property type="entry name" value="MAJOR FACILITATOR SUPERFAMILY (MFS) PROFILE DOMAIN-CONTAINING PROTEIN"/>
    <property type="match status" value="1"/>
</dbReference>
<dbReference type="InterPro" id="IPR036259">
    <property type="entry name" value="MFS_trans_sf"/>
</dbReference>
<dbReference type="InterPro" id="IPR005828">
    <property type="entry name" value="MFS_sugar_transport-like"/>
</dbReference>
<feature type="transmembrane region" description="Helical" evidence="9">
    <location>
        <begin position="56"/>
        <end position="75"/>
    </location>
</feature>
<accession>A0A8K0WNN9</accession>
<dbReference type="Gene3D" id="1.20.1250.20">
    <property type="entry name" value="MFS general substrate transporter like domains"/>
    <property type="match status" value="1"/>
</dbReference>
<feature type="transmembrane region" description="Helical" evidence="9">
    <location>
        <begin position="452"/>
        <end position="471"/>
    </location>
</feature>
<dbReference type="SUPFAM" id="SSF103473">
    <property type="entry name" value="MFS general substrate transporter"/>
    <property type="match status" value="1"/>
</dbReference>
<keyword evidence="11" id="KW-0762">Sugar transport</keyword>
<keyword evidence="6 9" id="KW-0472">Membrane</keyword>
<evidence type="ECO:0000259" key="10">
    <source>
        <dbReference type="PROSITE" id="PS50850"/>
    </source>
</evidence>
<evidence type="ECO:0000313" key="12">
    <source>
        <dbReference type="Proteomes" id="UP000813444"/>
    </source>
</evidence>
<dbReference type="InterPro" id="IPR020846">
    <property type="entry name" value="MFS_dom"/>
</dbReference>
<sequence>MFPIKYRVNNVYVICGFAAIGGGLFGFDISSMSGIIGTQAYKSYFDNPKSYTQGAITASMPAGSLVGSLCSSFLADRYSRKVAMQTSCLLWIFGSALQSGALNIAMLCAGRAIAGLGVGISSTVVPVYQAEIAPRDIRGRVVSLQQCAITWGILIQYFVQYAAAQSIGNGPEDPDQPPIAFRIPWAVQITPALIMLAGVSSFPHSPRWLATQNRWADMFEVLADLHGGGDKRHPLVLAEYRDIEETLRMERREGITSMRNLFQRRLLKRLMLGMSVQAWSQLCGMNIMMYYIVYIMQGSQMASPLLTASIQYIINVVFTVPAIMYLDRWGRRPSLVVGSFCMMALFFISGAVQQYFGRPNTEDTRTPGNRDISWLVEGNRGAAVAVVACSYMFVATFATTWGPTSWTYPAEIFPGSIRTRAVSLSTATNWCANMVLAFTVPPLLWKINYQTYYIFGALNCIAFVHMFFAAHETRGFTLEEMDDVFDAGEPAWRKVSRPSRITALERNIANGTITVETPFSGSRRESFECTTKVDGFGGVATHITTIDQTL</sequence>
<dbReference type="InterPro" id="IPR050360">
    <property type="entry name" value="MFS_Sugar_Transporters"/>
</dbReference>
<evidence type="ECO:0000256" key="5">
    <source>
        <dbReference type="ARBA" id="ARBA00022989"/>
    </source>
</evidence>
<keyword evidence="5 9" id="KW-1133">Transmembrane helix</keyword>
<feature type="transmembrane region" description="Helical" evidence="9">
    <location>
        <begin position="270"/>
        <end position="293"/>
    </location>
</feature>
<dbReference type="Proteomes" id="UP000813444">
    <property type="component" value="Unassembled WGS sequence"/>
</dbReference>
<proteinExistence type="inferred from homology"/>
<evidence type="ECO:0000256" key="4">
    <source>
        <dbReference type="ARBA" id="ARBA00022692"/>
    </source>
</evidence>
<dbReference type="GO" id="GO:0016020">
    <property type="term" value="C:membrane"/>
    <property type="evidence" value="ECO:0007669"/>
    <property type="project" value="UniProtKB-SubCell"/>
</dbReference>
<dbReference type="PROSITE" id="PS00217">
    <property type="entry name" value="SUGAR_TRANSPORT_2"/>
    <property type="match status" value="1"/>
</dbReference>
<dbReference type="AlphaFoldDB" id="A0A8K0WNN9"/>
<dbReference type="PANTHER" id="PTHR48022">
    <property type="entry name" value="PLASTIDIC GLUCOSE TRANSPORTER 4"/>
    <property type="match status" value="1"/>
</dbReference>
<comment type="caution">
    <text evidence="11">The sequence shown here is derived from an EMBL/GenBank/DDBJ whole genome shotgun (WGS) entry which is preliminary data.</text>
</comment>
<dbReference type="EMBL" id="JAGPNK010000013">
    <property type="protein sequence ID" value="KAH7309662.1"/>
    <property type="molecule type" value="Genomic_DNA"/>
</dbReference>
<organism evidence="11 12">
    <name type="scientific">Stachybotrys elegans</name>
    <dbReference type="NCBI Taxonomy" id="80388"/>
    <lineage>
        <taxon>Eukaryota</taxon>
        <taxon>Fungi</taxon>
        <taxon>Dikarya</taxon>
        <taxon>Ascomycota</taxon>
        <taxon>Pezizomycotina</taxon>
        <taxon>Sordariomycetes</taxon>
        <taxon>Hypocreomycetidae</taxon>
        <taxon>Hypocreales</taxon>
        <taxon>Stachybotryaceae</taxon>
        <taxon>Stachybotrys</taxon>
    </lineage>
</organism>
<name>A0A8K0WNN9_9HYPO</name>
<feature type="transmembrane region" description="Helical" evidence="9">
    <location>
        <begin position="87"/>
        <end position="106"/>
    </location>
</feature>
<dbReference type="InterPro" id="IPR005829">
    <property type="entry name" value="Sugar_transporter_CS"/>
</dbReference>
<evidence type="ECO:0000256" key="8">
    <source>
        <dbReference type="RuleBase" id="RU003346"/>
    </source>
</evidence>
<feature type="transmembrane region" description="Helical" evidence="9">
    <location>
        <begin position="382"/>
        <end position="401"/>
    </location>
</feature>
<dbReference type="FunFam" id="1.20.1250.20:FF:000026">
    <property type="entry name" value="MFS quinate transporter QutD"/>
    <property type="match status" value="1"/>
</dbReference>
<feature type="transmembrane region" description="Helical" evidence="9">
    <location>
        <begin position="335"/>
        <end position="356"/>
    </location>
</feature>
<evidence type="ECO:0000256" key="7">
    <source>
        <dbReference type="ARBA" id="ARBA00023180"/>
    </source>
</evidence>
<dbReference type="InterPro" id="IPR003663">
    <property type="entry name" value="Sugar/inositol_transpt"/>
</dbReference>
<feature type="domain" description="Major facilitator superfamily (MFS) profile" evidence="10">
    <location>
        <begin position="14"/>
        <end position="474"/>
    </location>
</feature>
<protein>
    <submittedName>
        <fullName evidence="11">MFS sugar transporter-like protein</fullName>
    </submittedName>
</protein>
<dbReference type="NCBIfam" id="TIGR00879">
    <property type="entry name" value="SP"/>
    <property type="match status" value="1"/>
</dbReference>